<evidence type="ECO:0000313" key="1">
    <source>
        <dbReference type="EMBL" id="CAI9930161.1"/>
    </source>
</evidence>
<dbReference type="AlphaFoldDB" id="A0AA86TVK8"/>
<gene>
    <name evidence="1" type="ORF">HINF_LOCUS17806</name>
    <name evidence="2" type="ORF">HINF_LOCUS66979</name>
</gene>
<evidence type="ECO:0000313" key="2">
    <source>
        <dbReference type="EMBL" id="CAL6093417.1"/>
    </source>
</evidence>
<keyword evidence="3" id="KW-1185">Reference proteome</keyword>
<comment type="caution">
    <text evidence="1">The sequence shown here is derived from an EMBL/GenBank/DDBJ whole genome shotgun (WGS) entry which is preliminary data.</text>
</comment>
<sequence length="393" mass="46243">MQLATDQYVTVNVQLDKNKQQVRDTSSFTLYQDSYIDFVKLEKTQPEIAYKQIGDNITFEELVATEFQFPTAMSCDGYLAVQSLEKNQKITEKLIEQWYKDAVYLQQDEKDSLEYLGRQKFQIVLAKKDDEIFHFEAKDISDLLEQKSMMTSLSQAVRQLTQKIYNQLRDETDKHFSNDKFILNNNYLTIEDKHVPFNDYIYPLNVFKIENNQGQTNLKPHFNGTIKFKGISNYMNRVADDKEKYEHYVDIESNKMYQTNLNLSYPKFKIITPKTIRAIMLLKIGISLLKMQYIREAEIIFNEAVTLVEIQDVVLHYILQLYLYFISQLNKQTDNQDKEELIKLAKKTRILTCAGLGNVAHDILKYIQNQYNTNEEINNILKDNQAKIPQQTE</sequence>
<dbReference type="EMBL" id="CAXDID020000458">
    <property type="protein sequence ID" value="CAL6093417.1"/>
    <property type="molecule type" value="Genomic_DNA"/>
</dbReference>
<protein>
    <submittedName>
        <fullName evidence="2">Hypothetical_protein</fullName>
    </submittedName>
</protein>
<proteinExistence type="predicted"/>
<organism evidence="1">
    <name type="scientific">Hexamita inflata</name>
    <dbReference type="NCBI Taxonomy" id="28002"/>
    <lineage>
        <taxon>Eukaryota</taxon>
        <taxon>Metamonada</taxon>
        <taxon>Diplomonadida</taxon>
        <taxon>Hexamitidae</taxon>
        <taxon>Hexamitinae</taxon>
        <taxon>Hexamita</taxon>
    </lineage>
</organism>
<name>A0AA86TVK8_9EUKA</name>
<reference evidence="1" key="1">
    <citation type="submission" date="2023-06" db="EMBL/GenBank/DDBJ databases">
        <authorList>
            <person name="Kurt Z."/>
        </authorList>
    </citation>
    <scope>NUCLEOTIDE SEQUENCE</scope>
</reference>
<accession>A0AA86TVK8</accession>
<dbReference type="Proteomes" id="UP001642409">
    <property type="component" value="Unassembled WGS sequence"/>
</dbReference>
<evidence type="ECO:0000313" key="3">
    <source>
        <dbReference type="Proteomes" id="UP001642409"/>
    </source>
</evidence>
<reference evidence="2 3" key="2">
    <citation type="submission" date="2024-07" db="EMBL/GenBank/DDBJ databases">
        <authorList>
            <person name="Akdeniz Z."/>
        </authorList>
    </citation>
    <scope>NUCLEOTIDE SEQUENCE [LARGE SCALE GENOMIC DNA]</scope>
</reference>
<dbReference type="EMBL" id="CATOUU010000452">
    <property type="protein sequence ID" value="CAI9930161.1"/>
    <property type="molecule type" value="Genomic_DNA"/>
</dbReference>